<feature type="domain" description="DUF4031" evidence="1">
    <location>
        <begin position="3"/>
        <end position="77"/>
    </location>
</feature>
<dbReference type="Pfam" id="PF13223">
    <property type="entry name" value="DUF4031"/>
    <property type="match status" value="1"/>
</dbReference>
<keyword evidence="3" id="KW-1185">Reference proteome</keyword>
<evidence type="ECO:0000259" key="1">
    <source>
        <dbReference type="Pfam" id="PF13223"/>
    </source>
</evidence>
<dbReference type="Proteomes" id="UP001500929">
    <property type="component" value="Unassembled WGS sequence"/>
</dbReference>
<evidence type="ECO:0000313" key="2">
    <source>
        <dbReference type="EMBL" id="GAA2237678.1"/>
    </source>
</evidence>
<sequence length="91" mass="10404">MTVLIDVPIWPAHGTIWGHLVSDDSLEELHSFAREAGLPERGFDLDHYDVPVERYDELVAAGAHPVSNRELVERLRDSGLRVRGRDRPRKH</sequence>
<dbReference type="EMBL" id="BAAAQY010000006">
    <property type="protein sequence ID" value="GAA2237678.1"/>
    <property type="molecule type" value="Genomic_DNA"/>
</dbReference>
<name>A0ABN3DNN8_9MICO</name>
<dbReference type="RefSeq" id="WP_259479809.1">
    <property type="nucleotide sequence ID" value="NZ_BAAAQY010000006.1"/>
</dbReference>
<accession>A0ABN3DNN8</accession>
<dbReference type="InterPro" id="IPR025109">
    <property type="entry name" value="DUF4031"/>
</dbReference>
<gene>
    <name evidence="2" type="ORF">GCM10009851_23440</name>
</gene>
<reference evidence="2 3" key="1">
    <citation type="journal article" date="2019" name="Int. J. Syst. Evol. Microbiol.">
        <title>The Global Catalogue of Microorganisms (GCM) 10K type strain sequencing project: providing services to taxonomists for standard genome sequencing and annotation.</title>
        <authorList>
            <consortium name="The Broad Institute Genomics Platform"/>
            <consortium name="The Broad Institute Genome Sequencing Center for Infectious Disease"/>
            <person name="Wu L."/>
            <person name="Ma J."/>
        </authorList>
    </citation>
    <scope>NUCLEOTIDE SEQUENCE [LARGE SCALE GENOMIC DNA]</scope>
    <source>
        <strain evidence="2 3">JCM 16117</strain>
    </source>
</reference>
<comment type="caution">
    <text evidence="2">The sequence shown here is derived from an EMBL/GenBank/DDBJ whole genome shotgun (WGS) entry which is preliminary data.</text>
</comment>
<protein>
    <recommendedName>
        <fullName evidence="1">DUF4031 domain-containing protein</fullName>
    </recommendedName>
</protein>
<proteinExistence type="predicted"/>
<evidence type="ECO:0000313" key="3">
    <source>
        <dbReference type="Proteomes" id="UP001500929"/>
    </source>
</evidence>
<organism evidence="2 3">
    <name type="scientific">Herbiconiux moechotypicola</name>
    <dbReference type="NCBI Taxonomy" id="637393"/>
    <lineage>
        <taxon>Bacteria</taxon>
        <taxon>Bacillati</taxon>
        <taxon>Actinomycetota</taxon>
        <taxon>Actinomycetes</taxon>
        <taxon>Micrococcales</taxon>
        <taxon>Microbacteriaceae</taxon>
        <taxon>Herbiconiux</taxon>
    </lineage>
</organism>